<sequence length="67" mass="7106">MTEELETGSGVVILLGEHKNETGLVIRHTGYNCWEVLTLAGHTHVYSGGQVRALYPATVTPAGGKGQ</sequence>
<reference evidence="1" key="1">
    <citation type="journal article" date="2015" name="Nature">
        <title>Complex archaea that bridge the gap between prokaryotes and eukaryotes.</title>
        <authorList>
            <person name="Spang A."/>
            <person name="Saw J.H."/>
            <person name="Jorgensen S.L."/>
            <person name="Zaremba-Niedzwiedzka K."/>
            <person name="Martijn J."/>
            <person name="Lind A.E."/>
            <person name="van Eijk R."/>
            <person name="Schleper C."/>
            <person name="Guy L."/>
            <person name="Ettema T.J."/>
        </authorList>
    </citation>
    <scope>NUCLEOTIDE SEQUENCE</scope>
</reference>
<gene>
    <name evidence="1" type="ORF">LCGC14_0925340</name>
</gene>
<accession>A0A0F9RW69</accession>
<dbReference type="EMBL" id="LAZR01003147">
    <property type="protein sequence ID" value="KKN21448.1"/>
    <property type="molecule type" value="Genomic_DNA"/>
</dbReference>
<dbReference type="AlphaFoldDB" id="A0A0F9RW69"/>
<name>A0A0F9RW69_9ZZZZ</name>
<organism evidence="1">
    <name type="scientific">marine sediment metagenome</name>
    <dbReference type="NCBI Taxonomy" id="412755"/>
    <lineage>
        <taxon>unclassified sequences</taxon>
        <taxon>metagenomes</taxon>
        <taxon>ecological metagenomes</taxon>
    </lineage>
</organism>
<comment type="caution">
    <text evidence="1">The sequence shown here is derived from an EMBL/GenBank/DDBJ whole genome shotgun (WGS) entry which is preliminary data.</text>
</comment>
<proteinExistence type="predicted"/>
<protein>
    <submittedName>
        <fullName evidence="1">Uncharacterized protein</fullName>
    </submittedName>
</protein>
<evidence type="ECO:0000313" key="1">
    <source>
        <dbReference type="EMBL" id="KKN21448.1"/>
    </source>
</evidence>